<proteinExistence type="predicted"/>
<feature type="domain" description="F-box" evidence="2">
    <location>
        <begin position="19"/>
        <end position="65"/>
    </location>
</feature>
<dbReference type="SMART" id="SM00256">
    <property type="entry name" value="FBOX"/>
    <property type="match status" value="1"/>
</dbReference>
<dbReference type="Pfam" id="PF12937">
    <property type="entry name" value="F-box-like"/>
    <property type="match status" value="1"/>
</dbReference>
<comment type="caution">
    <text evidence="3">The sequence shown here is derived from an EMBL/GenBank/DDBJ whole genome shotgun (WGS) entry which is preliminary data.</text>
</comment>
<keyword evidence="4" id="KW-1185">Reference proteome</keyword>
<feature type="region of interest" description="Disordered" evidence="1">
    <location>
        <begin position="1"/>
        <end position="21"/>
    </location>
</feature>
<evidence type="ECO:0000313" key="3">
    <source>
        <dbReference type="EMBL" id="TEB37881.1"/>
    </source>
</evidence>
<dbReference type="CDD" id="cd09917">
    <property type="entry name" value="F-box_SF"/>
    <property type="match status" value="1"/>
</dbReference>
<accession>A0A4Y7TV71</accession>
<protein>
    <recommendedName>
        <fullName evidence="2">F-box domain-containing protein</fullName>
    </recommendedName>
</protein>
<dbReference type="PROSITE" id="PS50181">
    <property type="entry name" value="FBOX"/>
    <property type="match status" value="1"/>
</dbReference>
<sequence>MHATQETFRAPGQRSPGEKPGLTSLPYDLLLNVASYLECDDIHNLHLVSKSLHDFAQARPVYRKLATDLLRRCRALPLKGFQQITDLAPDQLIRSVNKATRYERAWGSRAPHPIRAPPRSNYMDGERRSWYKVVSAPPGEDVDWLSPITSSYTLCATKRGKVVCWDVQRDLPLAEWNPGEKWELWKCRVEFEQRTVYFTMAKLISGTYTDERIMEFILMRLTFTDGPTGETSKVAPVFSHVTDFRTTGVVMNVFLLDPQRRLLSAFVWVSATNTIGLFTLPDWDTPEYVFLDTGIECILSSNWSCILFEDNIVIHCEESDAAYQHFYPLSFLKTYAKTLPSRTSAPVMSYVIRPPRTITRRFKYPVPSLNSSTGLASVVVVGQHPPQPNSINWTTNINPFPVPPWYPESAHFVRQWWPTLSGIPRVSCTVVLLATSDVLTRRARFILAQHYFRVPLNHYQWTHPEACKCGSEHNRQECVCKFNLRTIAERARAAQDDALMNMWYVSTPFEVVRVLDPPGDEEPDPEVQERPRPLVAVDFGHAVWIEYEPDLPAVPNEYGGDTETESDMKRLRFVTFPTFKDEAEFVAMEERGEKWLPDIGELEGKVRTLDVPEELDLGTVETINIDQSQGAVILSDKDGRIYILCYE</sequence>
<dbReference type="OrthoDB" id="3202382at2759"/>
<dbReference type="EMBL" id="QPFP01000003">
    <property type="protein sequence ID" value="TEB37881.1"/>
    <property type="molecule type" value="Genomic_DNA"/>
</dbReference>
<dbReference type="InterPro" id="IPR001810">
    <property type="entry name" value="F-box_dom"/>
</dbReference>
<gene>
    <name evidence="3" type="ORF">FA13DRAFT_1725500</name>
</gene>
<dbReference type="AlphaFoldDB" id="A0A4Y7TV71"/>
<evidence type="ECO:0000256" key="1">
    <source>
        <dbReference type="SAM" id="MobiDB-lite"/>
    </source>
</evidence>
<evidence type="ECO:0000259" key="2">
    <source>
        <dbReference type="PROSITE" id="PS50181"/>
    </source>
</evidence>
<reference evidence="3 4" key="1">
    <citation type="journal article" date="2019" name="Nat. Ecol. Evol.">
        <title>Megaphylogeny resolves global patterns of mushroom evolution.</title>
        <authorList>
            <person name="Varga T."/>
            <person name="Krizsan K."/>
            <person name="Foldi C."/>
            <person name="Dima B."/>
            <person name="Sanchez-Garcia M."/>
            <person name="Sanchez-Ramirez S."/>
            <person name="Szollosi G.J."/>
            <person name="Szarkandi J.G."/>
            <person name="Papp V."/>
            <person name="Albert L."/>
            <person name="Andreopoulos W."/>
            <person name="Angelini C."/>
            <person name="Antonin V."/>
            <person name="Barry K.W."/>
            <person name="Bougher N.L."/>
            <person name="Buchanan P."/>
            <person name="Buyck B."/>
            <person name="Bense V."/>
            <person name="Catcheside P."/>
            <person name="Chovatia M."/>
            <person name="Cooper J."/>
            <person name="Damon W."/>
            <person name="Desjardin D."/>
            <person name="Finy P."/>
            <person name="Geml J."/>
            <person name="Haridas S."/>
            <person name="Hughes K."/>
            <person name="Justo A."/>
            <person name="Karasinski D."/>
            <person name="Kautmanova I."/>
            <person name="Kiss B."/>
            <person name="Kocsube S."/>
            <person name="Kotiranta H."/>
            <person name="LaButti K.M."/>
            <person name="Lechner B.E."/>
            <person name="Liimatainen K."/>
            <person name="Lipzen A."/>
            <person name="Lukacs Z."/>
            <person name="Mihaltcheva S."/>
            <person name="Morgado L.N."/>
            <person name="Niskanen T."/>
            <person name="Noordeloos M.E."/>
            <person name="Ohm R.A."/>
            <person name="Ortiz-Santana B."/>
            <person name="Ovrebo C."/>
            <person name="Racz N."/>
            <person name="Riley R."/>
            <person name="Savchenko A."/>
            <person name="Shiryaev A."/>
            <person name="Soop K."/>
            <person name="Spirin V."/>
            <person name="Szebenyi C."/>
            <person name="Tomsovsky M."/>
            <person name="Tulloss R.E."/>
            <person name="Uehling J."/>
            <person name="Grigoriev I.V."/>
            <person name="Vagvolgyi C."/>
            <person name="Papp T."/>
            <person name="Martin F.M."/>
            <person name="Miettinen O."/>
            <person name="Hibbett D.S."/>
            <person name="Nagy L.G."/>
        </authorList>
    </citation>
    <scope>NUCLEOTIDE SEQUENCE [LARGE SCALE GENOMIC DNA]</scope>
    <source>
        <strain evidence="3 4">FP101781</strain>
    </source>
</reference>
<dbReference type="InterPro" id="IPR036047">
    <property type="entry name" value="F-box-like_dom_sf"/>
</dbReference>
<dbReference type="Proteomes" id="UP000298030">
    <property type="component" value="Unassembled WGS sequence"/>
</dbReference>
<name>A0A4Y7TV71_COPMI</name>
<evidence type="ECO:0000313" key="4">
    <source>
        <dbReference type="Proteomes" id="UP000298030"/>
    </source>
</evidence>
<dbReference type="SUPFAM" id="SSF81383">
    <property type="entry name" value="F-box domain"/>
    <property type="match status" value="1"/>
</dbReference>
<organism evidence="3 4">
    <name type="scientific">Coprinellus micaceus</name>
    <name type="common">Glistening ink-cap mushroom</name>
    <name type="synonym">Coprinus micaceus</name>
    <dbReference type="NCBI Taxonomy" id="71717"/>
    <lineage>
        <taxon>Eukaryota</taxon>
        <taxon>Fungi</taxon>
        <taxon>Dikarya</taxon>
        <taxon>Basidiomycota</taxon>
        <taxon>Agaricomycotina</taxon>
        <taxon>Agaricomycetes</taxon>
        <taxon>Agaricomycetidae</taxon>
        <taxon>Agaricales</taxon>
        <taxon>Agaricineae</taxon>
        <taxon>Psathyrellaceae</taxon>
        <taxon>Coprinellus</taxon>
    </lineage>
</organism>